<name>A0A2V3J4L0_9FLOR</name>
<dbReference type="GO" id="GO:0003735">
    <property type="term" value="F:structural constituent of ribosome"/>
    <property type="evidence" value="ECO:0007669"/>
    <property type="project" value="InterPro"/>
</dbReference>
<proteinExistence type="inferred from homology"/>
<evidence type="ECO:0000313" key="6">
    <source>
        <dbReference type="Proteomes" id="UP000247409"/>
    </source>
</evidence>
<dbReference type="CDD" id="cd00392">
    <property type="entry name" value="Ribosomal_L13"/>
    <property type="match status" value="1"/>
</dbReference>
<dbReference type="PANTHER" id="PTHR11545">
    <property type="entry name" value="RIBOSOMAL PROTEIN L13"/>
    <property type="match status" value="1"/>
</dbReference>
<keyword evidence="2 5" id="KW-0689">Ribosomal protein</keyword>
<protein>
    <submittedName>
        <fullName evidence="5">60S ribosomal protein L16-A</fullName>
    </submittedName>
</protein>
<comment type="similarity">
    <text evidence="1">Belongs to the universal ribosomal protein uL13 family.</text>
</comment>
<sequence length="198" mass="22802">MFQKRVVIDGKGHLLGRLASVIAKELLGGQEIVVVRCEEIEISGTRHRNRRNFQNYLRKRTNTNPKWGPFHHRAPRMILTKTVRGMLPRKTHRGQVAMSKFRAYEGVPPQYTQIKRMVIPDAIRVTHLRPSSKYTNIGILAGEMGWKYGRLIRAQEETRKIKSAQDYEQRKQLAKLKKQATEKADLSDVTPVLEAAGY</sequence>
<organism evidence="5 6">
    <name type="scientific">Gracilariopsis chorda</name>
    <dbReference type="NCBI Taxonomy" id="448386"/>
    <lineage>
        <taxon>Eukaryota</taxon>
        <taxon>Rhodophyta</taxon>
        <taxon>Florideophyceae</taxon>
        <taxon>Rhodymeniophycidae</taxon>
        <taxon>Gracilariales</taxon>
        <taxon>Gracilariaceae</taxon>
        <taxon>Gracilariopsis</taxon>
    </lineage>
</organism>
<dbReference type="Gene3D" id="6.10.250.3250">
    <property type="match status" value="1"/>
</dbReference>
<gene>
    <name evidence="5" type="ORF">BWQ96_00707</name>
</gene>
<dbReference type="HAMAP" id="MF_01366">
    <property type="entry name" value="Ribosomal_uL13"/>
    <property type="match status" value="1"/>
</dbReference>
<dbReference type="FunFam" id="3.90.1180.10:FF:000002">
    <property type="entry name" value="60S ribosomal protein L16"/>
    <property type="match status" value="1"/>
</dbReference>
<dbReference type="Proteomes" id="UP000247409">
    <property type="component" value="Unassembled WGS sequence"/>
</dbReference>
<dbReference type="GO" id="GO:0022625">
    <property type="term" value="C:cytosolic large ribosomal subunit"/>
    <property type="evidence" value="ECO:0007669"/>
    <property type="project" value="TreeGrafter"/>
</dbReference>
<dbReference type="AlphaFoldDB" id="A0A2V3J4L0"/>
<dbReference type="InterPro" id="IPR005822">
    <property type="entry name" value="Ribosomal_uL13"/>
</dbReference>
<dbReference type="Pfam" id="PF00572">
    <property type="entry name" value="Ribosomal_L13"/>
    <property type="match status" value="1"/>
</dbReference>
<dbReference type="GO" id="GO:0017148">
    <property type="term" value="P:negative regulation of translation"/>
    <property type="evidence" value="ECO:0007669"/>
    <property type="project" value="TreeGrafter"/>
</dbReference>
<evidence type="ECO:0000256" key="1">
    <source>
        <dbReference type="ARBA" id="ARBA00006227"/>
    </source>
</evidence>
<keyword evidence="6" id="KW-1185">Reference proteome</keyword>
<dbReference type="NCBIfam" id="TIGR01077">
    <property type="entry name" value="L13_A_E"/>
    <property type="match status" value="1"/>
</dbReference>
<reference evidence="5 6" key="1">
    <citation type="journal article" date="2018" name="Mol. Biol. Evol.">
        <title>Analysis of the draft genome of the red seaweed Gracilariopsis chorda provides insights into genome size evolution in Rhodophyta.</title>
        <authorList>
            <person name="Lee J."/>
            <person name="Yang E.C."/>
            <person name="Graf L."/>
            <person name="Yang J.H."/>
            <person name="Qiu H."/>
            <person name="Zel Zion U."/>
            <person name="Chan C.X."/>
            <person name="Stephens T.G."/>
            <person name="Weber A.P.M."/>
            <person name="Boo G.H."/>
            <person name="Boo S.M."/>
            <person name="Kim K.M."/>
            <person name="Shin Y."/>
            <person name="Jung M."/>
            <person name="Lee S.J."/>
            <person name="Yim H.S."/>
            <person name="Lee J.H."/>
            <person name="Bhattacharya D."/>
            <person name="Yoon H.S."/>
        </authorList>
    </citation>
    <scope>NUCLEOTIDE SEQUENCE [LARGE SCALE GENOMIC DNA]</scope>
    <source>
        <strain evidence="5 6">SKKU-2015</strain>
        <tissue evidence="5">Whole body</tissue>
    </source>
</reference>
<evidence type="ECO:0000256" key="2">
    <source>
        <dbReference type="ARBA" id="ARBA00022980"/>
    </source>
</evidence>
<accession>A0A2V3J4L0</accession>
<dbReference type="GO" id="GO:0003729">
    <property type="term" value="F:mRNA binding"/>
    <property type="evidence" value="ECO:0007669"/>
    <property type="project" value="TreeGrafter"/>
</dbReference>
<dbReference type="GO" id="GO:0006412">
    <property type="term" value="P:translation"/>
    <property type="evidence" value="ECO:0007669"/>
    <property type="project" value="InterPro"/>
</dbReference>
<keyword evidence="3" id="KW-0687">Ribonucleoprotein</keyword>
<dbReference type="OrthoDB" id="1882297at2759"/>
<dbReference type="Gene3D" id="3.90.1180.10">
    <property type="entry name" value="Ribosomal protein L13"/>
    <property type="match status" value="1"/>
</dbReference>
<dbReference type="PANTHER" id="PTHR11545:SF3">
    <property type="entry name" value="LARGE RIBOSOMAL SUBUNIT PROTEIN UL13"/>
    <property type="match status" value="1"/>
</dbReference>
<dbReference type="EMBL" id="NBIV01000005">
    <property type="protein sequence ID" value="PXF49391.1"/>
    <property type="molecule type" value="Genomic_DNA"/>
</dbReference>
<dbReference type="STRING" id="448386.A0A2V3J4L0"/>
<comment type="caution">
    <text evidence="5">The sequence shown here is derived from an EMBL/GenBank/DDBJ whole genome shotgun (WGS) entry which is preliminary data.</text>
</comment>
<evidence type="ECO:0000256" key="4">
    <source>
        <dbReference type="SAM" id="MobiDB-lite"/>
    </source>
</evidence>
<dbReference type="InterPro" id="IPR036899">
    <property type="entry name" value="Ribosomal_uL13_sf"/>
</dbReference>
<dbReference type="SUPFAM" id="SSF52161">
    <property type="entry name" value="Ribosomal protein L13"/>
    <property type="match status" value="1"/>
</dbReference>
<evidence type="ECO:0000313" key="5">
    <source>
        <dbReference type="EMBL" id="PXF49391.1"/>
    </source>
</evidence>
<dbReference type="InterPro" id="IPR005755">
    <property type="entry name" value="Ribosomal_uL13_euk/arc"/>
</dbReference>
<feature type="region of interest" description="Disordered" evidence="4">
    <location>
        <begin position="178"/>
        <end position="198"/>
    </location>
</feature>
<evidence type="ECO:0000256" key="3">
    <source>
        <dbReference type="ARBA" id="ARBA00023274"/>
    </source>
</evidence>